<organism evidence="2 3">
    <name type="scientific">Puccinia graminis f. sp. tritici (strain CRL 75-36-700-3 / race SCCL)</name>
    <name type="common">Black stem rust fungus</name>
    <dbReference type="NCBI Taxonomy" id="418459"/>
    <lineage>
        <taxon>Eukaryota</taxon>
        <taxon>Fungi</taxon>
        <taxon>Dikarya</taxon>
        <taxon>Basidiomycota</taxon>
        <taxon>Pucciniomycotina</taxon>
        <taxon>Pucciniomycetes</taxon>
        <taxon>Pucciniales</taxon>
        <taxon>Pucciniaceae</taxon>
        <taxon>Puccinia</taxon>
    </lineage>
</organism>
<protein>
    <recommendedName>
        <fullName evidence="4">hAT-like transposase RNase-H fold domain-containing protein</fullName>
    </recommendedName>
</protein>
<dbReference type="OrthoDB" id="3378127at2759"/>
<feature type="region of interest" description="Disordered" evidence="1">
    <location>
        <begin position="114"/>
        <end position="136"/>
    </location>
</feature>
<reference key="1">
    <citation type="submission" date="2007-01" db="EMBL/GenBank/DDBJ databases">
        <title>The Genome Sequence of Puccinia graminis f. sp. tritici Strain CRL 75-36-700-3.</title>
        <authorList>
            <consortium name="The Broad Institute Genome Sequencing Platform"/>
            <person name="Birren B."/>
            <person name="Lander E."/>
            <person name="Galagan J."/>
            <person name="Nusbaum C."/>
            <person name="Devon K."/>
            <person name="Cuomo C."/>
            <person name="Jaffe D."/>
            <person name="Butler J."/>
            <person name="Alvarez P."/>
            <person name="Gnerre S."/>
            <person name="Grabherr M."/>
            <person name="Mauceli E."/>
            <person name="Brockman W."/>
            <person name="Young S."/>
            <person name="LaButti K."/>
            <person name="Sykes S."/>
            <person name="DeCaprio D."/>
            <person name="Crawford M."/>
            <person name="Koehrsen M."/>
            <person name="Engels R."/>
            <person name="Montgomery P."/>
            <person name="Pearson M."/>
            <person name="Howarth C."/>
            <person name="Larson L."/>
            <person name="White J."/>
            <person name="Zeng Q."/>
            <person name="Kodira C."/>
            <person name="Yandava C."/>
            <person name="Alvarado L."/>
            <person name="O'Leary S."/>
            <person name="Szabo L."/>
            <person name="Dean R."/>
            <person name="Schein J."/>
        </authorList>
    </citation>
    <scope>NUCLEOTIDE SEQUENCE</scope>
    <source>
        <strain>CRL 75-36-700-3</strain>
    </source>
</reference>
<keyword evidence="3" id="KW-1185">Reference proteome</keyword>
<dbReference type="AlphaFoldDB" id="E3KK94"/>
<dbReference type="Proteomes" id="UP000008783">
    <property type="component" value="Unassembled WGS sequence"/>
</dbReference>
<proteinExistence type="predicted"/>
<accession>E3KK94</accession>
<dbReference type="EMBL" id="DS178291">
    <property type="protein sequence ID" value="EFP84719.2"/>
    <property type="molecule type" value="Genomic_DNA"/>
</dbReference>
<evidence type="ECO:0008006" key="4">
    <source>
        <dbReference type="Google" id="ProtNLM"/>
    </source>
</evidence>
<dbReference type="InParanoid" id="E3KK94"/>
<evidence type="ECO:0000313" key="3">
    <source>
        <dbReference type="Proteomes" id="UP000008783"/>
    </source>
</evidence>
<dbReference type="GeneID" id="10526686"/>
<feature type="compositionally biased region" description="Acidic residues" evidence="1">
    <location>
        <begin position="127"/>
        <end position="136"/>
    </location>
</feature>
<reference evidence="3" key="2">
    <citation type="journal article" date="2011" name="Proc. Natl. Acad. Sci. U.S.A.">
        <title>Obligate biotrophy features unraveled by the genomic analysis of rust fungi.</title>
        <authorList>
            <person name="Duplessis S."/>
            <person name="Cuomo C.A."/>
            <person name="Lin Y.-C."/>
            <person name="Aerts A."/>
            <person name="Tisserant E."/>
            <person name="Veneault-Fourrey C."/>
            <person name="Joly D.L."/>
            <person name="Hacquard S."/>
            <person name="Amselem J."/>
            <person name="Cantarel B.L."/>
            <person name="Chiu R."/>
            <person name="Coutinho P.M."/>
            <person name="Feau N."/>
            <person name="Field M."/>
            <person name="Frey P."/>
            <person name="Gelhaye E."/>
            <person name="Goldberg J."/>
            <person name="Grabherr M.G."/>
            <person name="Kodira C.D."/>
            <person name="Kohler A."/>
            <person name="Kuees U."/>
            <person name="Lindquist E.A."/>
            <person name="Lucas S.M."/>
            <person name="Mago R."/>
            <person name="Mauceli E."/>
            <person name="Morin E."/>
            <person name="Murat C."/>
            <person name="Pangilinan J.L."/>
            <person name="Park R."/>
            <person name="Pearson M."/>
            <person name="Quesneville H."/>
            <person name="Rouhier N."/>
            <person name="Sakthikumar S."/>
            <person name="Salamov A.A."/>
            <person name="Schmutz J."/>
            <person name="Selles B."/>
            <person name="Shapiro H."/>
            <person name="Tanguay P."/>
            <person name="Tuskan G.A."/>
            <person name="Henrissat B."/>
            <person name="Van de Peer Y."/>
            <person name="Rouze P."/>
            <person name="Ellis J.G."/>
            <person name="Dodds P.N."/>
            <person name="Schein J.E."/>
            <person name="Zhong S."/>
            <person name="Hamelin R.C."/>
            <person name="Grigoriev I.V."/>
            <person name="Szabo L.J."/>
            <person name="Martin F."/>
        </authorList>
    </citation>
    <scope>NUCLEOTIDE SEQUENCE [LARGE SCALE GENOMIC DNA]</scope>
    <source>
        <strain evidence="3">CRL 75-36-700-3 / race SCCL</strain>
    </source>
</reference>
<dbReference type="HOGENOM" id="CLU_009635_1_1_1"/>
<sequence>MAETMFDILADKNGTYSFDWRPKEMHIRCFCHKIALILNAGLAELGIAAPPPPKVKESILGTFPYSDTMPTILEEDEEDNMNEEDIRSPVNNYVDTNDDIDDKHDEEEVKAMMKEKKERKKNKGSNEDSEDKGEEFQEVFEDPTEFHATNRYASNELDRLTKKLDFVIRKITCSSAWRQVFCRKAEEKRLKLRSLIAGYGIRWNIKYESRDQAYEAREVSFKAEKAETIEIIY</sequence>
<name>E3KK94_PUCGT</name>
<dbReference type="VEuPathDB" id="FungiDB:PGTG_10878"/>
<evidence type="ECO:0000256" key="1">
    <source>
        <dbReference type="SAM" id="MobiDB-lite"/>
    </source>
</evidence>
<evidence type="ECO:0000313" key="2">
    <source>
        <dbReference type="EMBL" id="EFP84719.2"/>
    </source>
</evidence>
<dbReference type="PANTHER" id="PTHR47501">
    <property type="entry name" value="TRANSPOSASE-RELATED"/>
    <property type="match status" value="1"/>
</dbReference>
<dbReference type="PANTHER" id="PTHR47501:SF5">
    <property type="entry name" value="HAT C-TERMINAL DIMERISATION DOMAIN-CONTAINING PROTEIN"/>
    <property type="match status" value="1"/>
</dbReference>
<dbReference type="KEGG" id="pgr:PGTG_10878"/>
<dbReference type="RefSeq" id="XP_003329138.2">
    <property type="nucleotide sequence ID" value="XM_003329090.2"/>
</dbReference>
<gene>
    <name evidence="2" type="ORF">PGTG_10878</name>
</gene>